<keyword evidence="3" id="KW-0863">Zinc-finger</keyword>
<accession>A0A0C3D133</accession>
<feature type="domain" description="HAT C-terminal dimerisation" evidence="6">
    <location>
        <begin position="9"/>
        <end position="88"/>
    </location>
</feature>
<dbReference type="OrthoDB" id="1715602at2759"/>
<evidence type="ECO:0000313" key="7">
    <source>
        <dbReference type="EMBL" id="KIM54545.1"/>
    </source>
</evidence>
<keyword evidence="5" id="KW-0539">Nucleus</keyword>
<evidence type="ECO:0000256" key="3">
    <source>
        <dbReference type="ARBA" id="ARBA00022771"/>
    </source>
</evidence>
<evidence type="ECO:0000256" key="5">
    <source>
        <dbReference type="ARBA" id="ARBA00023242"/>
    </source>
</evidence>
<dbReference type="InterPro" id="IPR052035">
    <property type="entry name" value="ZnF_BED_domain_contain"/>
</dbReference>
<keyword evidence="8" id="KW-1185">Reference proteome</keyword>
<dbReference type="STRING" id="1036808.A0A0C3D133"/>
<sequence>MGPLSSSDELEDYLWQPVEKVNDPLKWWVNNRETYPTLYRMALDYLSVPATSTAVERVFSQGRQLLHFTQNHLSPSSTRAFLCLGLWLRTDLIVVEEVVSIVKQSKKRKVAEMDPAMAT</sequence>
<dbReference type="InterPro" id="IPR008906">
    <property type="entry name" value="HATC_C_dom"/>
</dbReference>
<dbReference type="PANTHER" id="PTHR46481:SF10">
    <property type="entry name" value="ZINC FINGER BED DOMAIN-CONTAINING PROTEIN 39"/>
    <property type="match status" value="1"/>
</dbReference>
<evidence type="ECO:0000313" key="8">
    <source>
        <dbReference type="Proteomes" id="UP000053989"/>
    </source>
</evidence>
<reference evidence="8" key="2">
    <citation type="submission" date="2015-01" db="EMBL/GenBank/DDBJ databases">
        <title>Evolutionary Origins and Diversification of the Mycorrhizal Mutualists.</title>
        <authorList>
            <consortium name="DOE Joint Genome Institute"/>
            <consortium name="Mycorrhizal Genomics Consortium"/>
            <person name="Kohler A."/>
            <person name="Kuo A."/>
            <person name="Nagy L.G."/>
            <person name="Floudas D."/>
            <person name="Copeland A."/>
            <person name="Barry K.W."/>
            <person name="Cichocki N."/>
            <person name="Veneault-Fourrey C."/>
            <person name="LaButti K."/>
            <person name="Lindquist E.A."/>
            <person name="Lipzen A."/>
            <person name="Lundell T."/>
            <person name="Morin E."/>
            <person name="Murat C."/>
            <person name="Riley R."/>
            <person name="Ohm R."/>
            <person name="Sun H."/>
            <person name="Tunlid A."/>
            <person name="Henrissat B."/>
            <person name="Grigoriev I.V."/>
            <person name="Hibbett D.S."/>
            <person name="Martin F."/>
        </authorList>
    </citation>
    <scope>NUCLEOTIDE SEQUENCE [LARGE SCALE GENOMIC DNA]</scope>
    <source>
        <strain evidence="8">Foug A</strain>
    </source>
</reference>
<dbReference type="EMBL" id="KN822153">
    <property type="protein sequence ID" value="KIM54545.1"/>
    <property type="molecule type" value="Genomic_DNA"/>
</dbReference>
<organism evidence="7 8">
    <name type="scientific">Scleroderma citrinum Foug A</name>
    <dbReference type="NCBI Taxonomy" id="1036808"/>
    <lineage>
        <taxon>Eukaryota</taxon>
        <taxon>Fungi</taxon>
        <taxon>Dikarya</taxon>
        <taxon>Basidiomycota</taxon>
        <taxon>Agaricomycotina</taxon>
        <taxon>Agaricomycetes</taxon>
        <taxon>Agaricomycetidae</taxon>
        <taxon>Boletales</taxon>
        <taxon>Sclerodermatineae</taxon>
        <taxon>Sclerodermataceae</taxon>
        <taxon>Scleroderma</taxon>
    </lineage>
</organism>
<dbReference type="Pfam" id="PF05699">
    <property type="entry name" value="Dimer_Tnp_hAT"/>
    <property type="match status" value="1"/>
</dbReference>
<dbReference type="Proteomes" id="UP000053989">
    <property type="component" value="Unassembled WGS sequence"/>
</dbReference>
<evidence type="ECO:0000259" key="6">
    <source>
        <dbReference type="Pfam" id="PF05699"/>
    </source>
</evidence>
<reference evidence="7 8" key="1">
    <citation type="submission" date="2014-04" db="EMBL/GenBank/DDBJ databases">
        <authorList>
            <consortium name="DOE Joint Genome Institute"/>
            <person name="Kuo A."/>
            <person name="Kohler A."/>
            <person name="Nagy L.G."/>
            <person name="Floudas D."/>
            <person name="Copeland A."/>
            <person name="Barry K.W."/>
            <person name="Cichocki N."/>
            <person name="Veneault-Fourrey C."/>
            <person name="LaButti K."/>
            <person name="Lindquist E.A."/>
            <person name="Lipzen A."/>
            <person name="Lundell T."/>
            <person name="Morin E."/>
            <person name="Murat C."/>
            <person name="Sun H."/>
            <person name="Tunlid A."/>
            <person name="Henrissat B."/>
            <person name="Grigoriev I.V."/>
            <person name="Hibbett D.S."/>
            <person name="Martin F."/>
            <person name="Nordberg H.P."/>
            <person name="Cantor M.N."/>
            <person name="Hua S.X."/>
        </authorList>
    </citation>
    <scope>NUCLEOTIDE SEQUENCE [LARGE SCALE GENOMIC DNA]</scope>
    <source>
        <strain evidence="7 8">Foug A</strain>
    </source>
</reference>
<dbReference type="GO" id="GO:0005634">
    <property type="term" value="C:nucleus"/>
    <property type="evidence" value="ECO:0007669"/>
    <property type="project" value="UniProtKB-SubCell"/>
</dbReference>
<dbReference type="InterPro" id="IPR012337">
    <property type="entry name" value="RNaseH-like_sf"/>
</dbReference>
<dbReference type="InParanoid" id="A0A0C3D133"/>
<evidence type="ECO:0000256" key="2">
    <source>
        <dbReference type="ARBA" id="ARBA00022723"/>
    </source>
</evidence>
<dbReference type="PANTHER" id="PTHR46481">
    <property type="entry name" value="ZINC FINGER BED DOMAIN-CONTAINING PROTEIN 4"/>
    <property type="match status" value="1"/>
</dbReference>
<gene>
    <name evidence="7" type="ORF">SCLCIDRAFT_136677</name>
</gene>
<keyword evidence="4" id="KW-0862">Zinc</keyword>
<evidence type="ECO:0000256" key="4">
    <source>
        <dbReference type="ARBA" id="ARBA00022833"/>
    </source>
</evidence>
<comment type="subcellular location">
    <subcellularLocation>
        <location evidence="1">Nucleus</location>
    </subcellularLocation>
</comment>
<name>A0A0C3D133_9AGAM</name>
<keyword evidence="2" id="KW-0479">Metal-binding</keyword>
<proteinExistence type="predicted"/>
<dbReference type="GO" id="GO:0046983">
    <property type="term" value="F:protein dimerization activity"/>
    <property type="evidence" value="ECO:0007669"/>
    <property type="project" value="InterPro"/>
</dbReference>
<dbReference type="GO" id="GO:0008270">
    <property type="term" value="F:zinc ion binding"/>
    <property type="evidence" value="ECO:0007669"/>
    <property type="project" value="UniProtKB-KW"/>
</dbReference>
<dbReference type="SUPFAM" id="SSF53098">
    <property type="entry name" value="Ribonuclease H-like"/>
    <property type="match status" value="1"/>
</dbReference>
<dbReference type="AlphaFoldDB" id="A0A0C3D133"/>
<evidence type="ECO:0000256" key="1">
    <source>
        <dbReference type="ARBA" id="ARBA00004123"/>
    </source>
</evidence>
<protein>
    <recommendedName>
        <fullName evidence="6">HAT C-terminal dimerisation domain-containing protein</fullName>
    </recommendedName>
</protein>
<dbReference type="HOGENOM" id="CLU_009123_13_0_1"/>